<evidence type="ECO:0000313" key="2">
    <source>
        <dbReference type="EMBL" id="KAK1756631.1"/>
    </source>
</evidence>
<accession>A0AAJ0BE78</accession>
<evidence type="ECO:0000256" key="1">
    <source>
        <dbReference type="SAM" id="MobiDB-lite"/>
    </source>
</evidence>
<feature type="region of interest" description="Disordered" evidence="1">
    <location>
        <begin position="1"/>
        <end position="89"/>
    </location>
</feature>
<feature type="compositionally biased region" description="Basic and acidic residues" evidence="1">
    <location>
        <begin position="1"/>
        <end position="12"/>
    </location>
</feature>
<dbReference type="EMBL" id="MU839832">
    <property type="protein sequence ID" value="KAK1756631.1"/>
    <property type="molecule type" value="Genomic_DNA"/>
</dbReference>
<organism evidence="2 3">
    <name type="scientific">Echria macrotheca</name>
    <dbReference type="NCBI Taxonomy" id="438768"/>
    <lineage>
        <taxon>Eukaryota</taxon>
        <taxon>Fungi</taxon>
        <taxon>Dikarya</taxon>
        <taxon>Ascomycota</taxon>
        <taxon>Pezizomycotina</taxon>
        <taxon>Sordariomycetes</taxon>
        <taxon>Sordariomycetidae</taxon>
        <taxon>Sordariales</taxon>
        <taxon>Schizotheciaceae</taxon>
        <taxon>Echria</taxon>
    </lineage>
</organism>
<comment type="caution">
    <text evidence="2">The sequence shown here is derived from an EMBL/GenBank/DDBJ whole genome shotgun (WGS) entry which is preliminary data.</text>
</comment>
<evidence type="ECO:0000313" key="3">
    <source>
        <dbReference type="Proteomes" id="UP001239445"/>
    </source>
</evidence>
<sequence>MFGRDTQKDDARGLLSHDATVDDDVVWEHEQNSTRSERERAASVSEVWAQDPLADTTNNNHHPSSSSARGYPSTNPPPPLPEDQGEAASELDAEFQRIFSPVKKDQQEKARYHRDLDAACAAYSTRLEEMRDHQRERETAIELPWLAARRRREWERFTTVMRGAGVVLTCFWGGTVAHVDEMPPQVPWPPPHLARIKENHAEERKALREAHLAVVRELQVKYGFYEGDADRDGDEDGEDKQRERIDAQHVCVDRKLLGDGMGRLPLAGEDDVDEA</sequence>
<feature type="compositionally biased region" description="Basic and acidic residues" evidence="1">
    <location>
        <begin position="26"/>
        <end position="41"/>
    </location>
</feature>
<reference evidence="2" key="1">
    <citation type="submission" date="2023-06" db="EMBL/GenBank/DDBJ databases">
        <title>Genome-scale phylogeny and comparative genomics of the fungal order Sordariales.</title>
        <authorList>
            <consortium name="Lawrence Berkeley National Laboratory"/>
            <person name="Hensen N."/>
            <person name="Bonometti L."/>
            <person name="Westerberg I."/>
            <person name="Brannstrom I.O."/>
            <person name="Guillou S."/>
            <person name="Cros-Aarteil S."/>
            <person name="Calhoun S."/>
            <person name="Haridas S."/>
            <person name="Kuo A."/>
            <person name="Mondo S."/>
            <person name="Pangilinan J."/>
            <person name="Riley R."/>
            <person name="Labutti K."/>
            <person name="Andreopoulos B."/>
            <person name="Lipzen A."/>
            <person name="Chen C."/>
            <person name="Yanf M."/>
            <person name="Daum C."/>
            <person name="Ng V."/>
            <person name="Clum A."/>
            <person name="Steindorff A."/>
            <person name="Ohm R."/>
            <person name="Martin F."/>
            <person name="Silar P."/>
            <person name="Natvig D."/>
            <person name="Lalanne C."/>
            <person name="Gautier V."/>
            <person name="Ament-Velasquez S.L."/>
            <person name="Kruys A."/>
            <person name="Hutchinson M.I."/>
            <person name="Powell A.J."/>
            <person name="Barry K."/>
            <person name="Miller A.N."/>
            <person name="Grigoriev I.V."/>
            <person name="Debuchy R."/>
            <person name="Gladieux P."/>
            <person name="Thoren M.H."/>
            <person name="Johannesson H."/>
        </authorList>
    </citation>
    <scope>NUCLEOTIDE SEQUENCE</scope>
    <source>
        <strain evidence="2">PSN4</strain>
    </source>
</reference>
<feature type="compositionally biased region" description="Acidic residues" evidence="1">
    <location>
        <begin position="227"/>
        <end position="238"/>
    </location>
</feature>
<protein>
    <submittedName>
        <fullName evidence="2">Uncharacterized protein</fullName>
    </submittedName>
</protein>
<name>A0AAJ0BE78_9PEZI</name>
<keyword evidence="3" id="KW-1185">Reference proteome</keyword>
<gene>
    <name evidence="2" type="ORF">QBC47DRAFT_380286</name>
</gene>
<dbReference type="AlphaFoldDB" id="A0AAJ0BE78"/>
<feature type="region of interest" description="Disordered" evidence="1">
    <location>
        <begin position="226"/>
        <end position="245"/>
    </location>
</feature>
<dbReference type="Proteomes" id="UP001239445">
    <property type="component" value="Unassembled WGS sequence"/>
</dbReference>
<proteinExistence type="predicted"/>